<dbReference type="AlphaFoldDB" id="A2FMN7"/>
<accession>A2FMN7</accession>
<evidence type="ECO:0000313" key="11">
    <source>
        <dbReference type="EMBL" id="EAX93837.1"/>
    </source>
</evidence>
<dbReference type="PIRSF" id="PIRSF005198">
    <property type="entry name" value="Antiviral_helicase_SKI2"/>
    <property type="match status" value="1"/>
</dbReference>
<name>A2FMN7_TRIV3</name>
<dbReference type="GO" id="GO:0005524">
    <property type="term" value="F:ATP binding"/>
    <property type="evidence" value="ECO:0007669"/>
    <property type="project" value="UniProtKB-KW"/>
</dbReference>
<dbReference type="SMR" id="A2FMN7"/>
<dbReference type="InterPro" id="IPR001650">
    <property type="entry name" value="Helicase_C-like"/>
</dbReference>
<dbReference type="InterPro" id="IPR012961">
    <property type="entry name" value="Ski2/MTR4_C"/>
</dbReference>
<feature type="compositionally biased region" description="Polar residues" evidence="8">
    <location>
        <begin position="168"/>
        <end position="179"/>
    </location>
</feature>
<evidence type="ECO:0000256" key="4">
    <source>
        <dbReference type="ARBA" id="ARBA00022801"/>
    </source>
</evidence>
<evidence type="ECO:0000256" key="2">
    <source>
        <dbReference type="ARBA" id="ARBA00022490"/>
    </source>
</evidence>
<dbReference type="InterPro" id="IPR011545">
    <property type="entry name" value="DEAD/DEAH_box_helicase_dom"/>
</dbReference>
<dbReference type="GO" id="GO:0016787">
    <property type="term" value="F:hydrolase activity"/>
    <property type="evidence" value="ECO:0007669"/>
    <property type="project" value="UniProtKB-KW"/>
</dbReference>
<dbReference type="InterPro" id="IPR040801">
    <property type="entry name" value="Ski2_N"/>
</dbReference>
<dbReference type="KEGG" id="tva:4751562"/>
<dbReference type="RefSeq" id="XP_001306767.1">
    <property type="nucleotide sequence ID" value="XM_001306766.1"/>
</dbReference>
<dbReference type="EMBL" id="DS113890">
    <property type="protein sequence ID" value="EAX93837.1"/>
    <property type="molecule type" value="Genomic_DNA"/>
</dbReference>
<evidence type="ECO:0000256" key="6">
    <source>
        <dbReference type="ARBA" id="ARBA00022840"/>
    </source>
</evidence>
<dbReference type="GO" id="GO:0055087">
    <property type="term" value="C:Ski complex"/>
    <property type="evidence" value="ECO:0000318"/>
    <property type="project" value="GO_Central"/>
</dbReference>
<dbReference type="GO" id="GO:0070478">
    <property type="term" value="P:nuclear-transcribed mRNA catabolic process, 3'-5' exonucleolytic nonsense-mediated decay"/>
    <property type="evidence" value="ECO:0000318"/>
    <property type="project" value="GO_Central"/>
</dbReference>
<dbReference type="PANTHER" id="PTHR12131:SF1">
    <property type="entry name" value="ATP-DEPENDENT RNA HELICASE SUPV3L1, MITOCHONDRIAL-RELATED"/>
    <property type="match status" value="1"/>
</dbReference>
<dbReference type="SMART" id="SM00490">
    <property type="entry name" value="HELICc"/>
    <property type="match status" value="1"/>
</dbReference>
<feature type="region of interest" description="Disordered" evidence="8">
    <location>
        <begin position="155"/>
        <end position="179"/>
    </location>
</feature>
<dbReference type="Pfam" id="PF08148">
    <property type="entry name" value="DSHCT"/>
    <property type="match status" value="1"/>
</dbReference>
<proteinExistence type="predicted"/>
<dbReference type="Pfam" id="PF00270">
    <property type="entry name" value="DEAD"/>
    <property type="match status" value="1"/>
</dbReference>
<dbReference type="OrthoDB" id="64767at2759"/>
<dbReference type="PROSITE" id="PS51194">
    <property type="entry name" value="HELICASE_CTER"/>
    <property type="match status" value="1"/>
</dbReference>
<dbReference type="PANTHER" id="PTHR12131">
    <property type="entry name" value="ATP-DEPENDENT RNA AND DNA HELICASE"/>
    <property type="match status" value="1"/>
</dbReference>
<evidence type="ECO:0000313" key="12">
    <source>
        <dbReference type="Proteomes" id="UP000001542"/>
    </source>
</evidence>
<keyword evidence="12" id="KW-1185">Reference proteome</keyword>
<evidence type="ECO:0000256" key="7">
    <source>
        <dbReference type="ARBA" id="ARBA00022884"/>
    </source>
</evidence>
<protein>
    <submittedName>
        <fullName evidence="11">DEAD/DEAH box helicase family protein</fullName>
    </submittedName>
</protein>
<dbReference type="InterPro" id="IPR014001">
    <property type="entry name" value="Helicase_ATP-bd"/>
</dbReference>
<dbReference type="FunFam" id="1.10.3380.30:FF:000008">
    <property type="entry name" value="Helicase with Zn-finger motif, putative"/>
    <property type="match status" value="1"/>
</dbReference>
<dbReference type="GO" id="GO:0003724">
    <property type="term" value="F:RNA helicase activity"/>
    <property type="evidence" value="ECO:0000318"/>
    <property type="project" value="GO_Central"/>
</dbReference>
<evidence type="ECO:0000256" key="3">
    <source>
        <dbReference type="ARBA" id="ARBA00022741"/>
    </source>
</evidence>
<dbReference type="SUPFAM" id="SSF52540">
    <property type="entry name" value="P-loop containing nucleoside triphosphate hydrolases"/>
    <property type="match status" value="1"/>
</dbReference>
<keyword evidence="5 11" id="KW-0347">Helicase</keyword>
<dbReference type="VEuPathDB" id="TrichDB:TVAGG3_1002830"/>
<reference evidence="11" key="1">
    <citation type="submission" date="2006-10" db="EMBL/GenBank/DDBJ databases">
        <authorList>
            <person name="Amadeo P."/>
            <person name="Zhao Q."/>
            <person name="Wortman J."/>
            <person name="Fraser-Liggett C."/>
            <person name="Carlton J."/>
        </authorList>
    </citation>
    <scope>NUCLEOTIDE SEQUENCE</scope>
    <source>
        <strain evidence="11">G3</strain>
    </source>
</reference>
<evidence type="ECO:0000256" key="8">
    <source>
        <dbReference type="SAM" id="MobiDB-lite"/>
    </source>
</evidence>
<comment type="subcellular location">
    <subcellularLocation>
        <location evidence="1">Cytoplasm</location>
    </subcellularLocation>
</comment>
<dbReference type="STRING" id="5722.A2FMN7"/>
<dbReference type="CDD" id="cd18795">
    <property type="entry name" value="SF2_C_Ski2"/>
    <property type="match status" value="1"/>
</dbReference>
<organism evidence="11 12">
    <name type="scientific">Trichomonas vaginalis (strain ATCC PRA-98 / G3)</name>
    <dbReference type="NCBI Taxonomy" id="412133"/>
    <lineage>
        <taxon>Eukaryota</taxon>
        <taxon>Metamonada</taxon>
        <taxon>Parabasalia</taxon>
        <taxon>Trichomonadida</taxon>
        <taxon>Trichomonadidae</taxon>
        <taxon>Trichomonas</taxon>
    </lineage>
</organism>
<dbReference type="PROSITE" id="PS51192">
    <property type="entry name" value="HELICASE_ATP_BIND_1"/>
    <property type="match status" value="1"/>
</dbReference>
<dbReference type="FunFam" id="3.40.50.300:FF:000190">
    <property type="entry name" value="ATP-dependent RNA helicase"/>
    <property type="match status" value="1"/>
</dbReference>
<evidence type="ECO:0000256" key="1">
    <source>
        <dbReference type="ARBA" id="ARBA00004496"/>
    </source>
</evidence>
<feature type="domain" description="Helicase ATP-binding" evidence="9">
    <location>
        <begin position="222"/>
        <end position="378"/>
    </location>
</feature>
<evidence type="ECO:0000256" key="5">
    <source>
        <dbReference type="ARBA" id="ARBA00022806"/>
    </source>
</evidence>
<keyword evidence="4" id="KW-0378">Hydrolase</keyword>
<dbReference type="InterPro" id="IPR050699">
    <property type="entry name" value="RNA-DNA_Helicase"/>
</dbReference>
<gene>
    <name evidence="11" type="ORF">TVAG_177450</name>
</gene>
<evidence type="ECO:0000259" key="10">
    <source>
        <dbReference type="PROSITE" id="PS51194"/>
    </source>
</evidence>
<dbReference type="OMA" id="WERSQTH"/>
<dbReference type="Proteomes" id="UP000001542">
    <property type="component" value="Unassembled WGS sequence"/>
</dbReference>
<evidence type="ECO:0000259" key="9">
    <source>
        <dbReference type="PROSITE" id="PS51192"/>
    </source>
</evidence>
<keyword evidence="2" id="KW-0963">Cytoplasm</keyword>
<dbReference type="VEuPathDB" id="TrichDB:TVAG_177450"/>
<dbReference type="FunCoup" id="A2FMN7">
    <property type="interactions" value="404"/>
</dbReference>
<keyword evidence="7" id="KW-0694">RNA-binding</keyword>
<dbReference type="InterPro" id="IPR016438">
    <property type="entry name" value="SKI2-like"/>
</dbReference>
<dbReference type="SMART" id="SM00487">
    <property type="entry name" value="DEXDc"/>
    <property type="match status" value="1"/>
</dbReference>
<dbReference type="Gene3D" id="1.10.3380.30">
    <property type="match status" value="1"/>
</dbReference>
<dbReference type="GO" id="GO:0003723">
    <property type="term" value="F:RNA binding"/>
    <property type="evidence" value="ECO:0007669"/>
    <property type="project" value="UniProtKB-KW"/>
</dbReference>
<dbReference type="InParanoid" id="A2FMN7"/>
<dbReference type="InterPro" id="IPR027417">
    <property type="entry name" value="P-loop_NTPase"/>
</dbReference>
<reference evidence="11" key="2">
    <citation type="journal article" date="2007" name="Science">
        <title>Draft genome sequence of the sexually transmitted pathogen Trichomonas vaginalis.</title>
        <authorList>
            <person name="Carlton J.M."/>
            <person name="Hirt R.P."/>
            <person name="Silva J.C."/>
            <person name="Delcher A.L."/>
            <person name="Schatz M."/>
            <person name="Zhao Q."/>
            <person name="Wortman J.R."/>
            <person name="Bidwell S.L."/>
            <person name="Alsmark U.C.M."/>
            <person name="Besteiro S."/>
            <person name="Sicheritz-Ponten T."/>
            <person name="Noel C.J."/>
            <person name="Dacks J.B."/>
            <person name="Foster P.G."/>
            <person name="Simillion C."/>
            <person name="Van de Peer Y."/>
            <person name="Miranda-Saavedra D."/>
            <person name="Barton G.J."/>
            <person name="Westrop G.D."/>
            <person name="Mueller S."/>
            <person name="Dessi D."/>
            <person name="Fiori P.L."/>
            <person name="Ren Q."/>
            <person name="Paulsen I."/>
            <person name="Zhang H."/>
            <person name="Bastida-Corcuera F.D."/>
            <person name="Simoes-Barbosa A."/>
            <person name="Brown M.T."/>
            <person name="Hayes R.D."/>
            <person name="Mukherjee M."/>
            <person name="Okumura C.Y."/>
            <person name="Schneider R."/>
            <person name="Smith A.J."/>
            <person name="Vanacova S."/>
            <person name="Villalvazo M."/>
            <person name="Haas B.J."/>
            <person name="Pertea M."/>
            <person name="Feldblyum T.V."/>
            <person name="Utterback T.R."/>
            <person name="Shu C.L."/>
            <person name="Osoegawa K."/>
            <person name="de Jong P.J."/>
            <person name="Hrdy I."/>
            <person name="Horvathova L."/>
            <person name="Zubacova Z."/>
            <person name="Dolezal P."/>
            <person name="Malik S.B."/>
            <person name="Logsdon J.M. Jr."/>
            <person name="Henze K."/>
            <person name="Gupta A."/>
            <person name="Wang C.C."/>
            <person name="Dunne R.L."/>
            <person name="Upcroft J.A."/>
            <person name="Upcroft P."/>
            <person name="White O."/>
            <person name="Salzberg S.L."/>
            <person name="Tang P."/>
            <person name="Chiu C.-H."/>
            <person name="Lee Y.-S."/>
            <person name="Embley T.M."/>
            <person name="Coombs G.H."/>
            <person name="Mottram J.C."/>
            <person name="Tachezy J."/>
            <person name="Fraser-Liggett C.M."/>
            <person name="Johnson P.J."/>
        </authorList>
    </citation>
    <scope>NUCLEOTIDE SEQUENCE [LARGE SCALE GENOMIC DNA]</scope>
    <source>
        <strain evidence="11">G3</strain>
    </source>
</reference>
<dbReference type="eggNOG" id="KOG0947">
    <property type="taxonomic scope" value="Eukaryota"/>
</dbReference>
<dbReference type="Pfam" id="PF17911">
    <property type="entry name" value="Ski2_N"/>
    <property type="match status" value="1"/>
</dbReference>
<keyword evidence="3" id="KW-0547">Nucleotide-binding</keyword>
<feature type="domain" description="Helicase C-terminal" evidence="10">
    <location>
        <begin position="440"/>
        <end position="636"/>
    </location>
</feature>
<dbReference type="Gene3D" id="3.40.50.300">
    <property type="entry name" value="P-loop containing nucleotide triphosphate hydrolases"/>
    <property type="match status" value="2"/>
</dbReference>
<dbReference type="Pfam" id="PF00271">
    <property type="entry name" value="Helicase_C"/>
    <property type="match status" value="1"/>
</dbReference>
<dbReference type="SMART" id="SM01142">
    <property type="entry name" value="DSHCT"/>
    <property type="match status" value="1"/>
</dbReference>
<keyword evidence="6" id="KW-0067">ATP-binding</keyword>
<sequence>MDSSLDFLLNDVKIPKFDDSYDLLNPPFQAGPLNYVNFGSQLPKIQDYEPDVLRFEITPPTMMMEPVRDVITGEIESYHDTPIASVAADDSSINRPISSIDDYHRGAATGVAFTPGGFAQKAIADPAELPQFLLALETGTNLLSTPLSEETLQAQDGSLPDLPDLPTINPTAAPQASKQQITDQIKSYAIKDDWDHKKFATEVPNPSLTFPFPLDPFQIRSMYRLEQGQTVFVAAPTSAGKTTVAQYAIALARSHKMKTLYTSPIKALSNQKFRDLQKQFDDVGILTGDVSINRDASCLIMTTEILRSMLYHGADILRDVECVIFDECHYISNDERGVVWEESIILLPFHINMVFLSATVPNAMEIADWIGRTKQRMVYVEEQRFRPVPLEHLLYTGGYELYPVSKPGCGVDQLEYLYACNSLTHEENPFGQYNPFFWNDFIETIKKANLMPILIFCFKQKMCEDLADIVKHECFLTKQEQYHVKGFCRRALSRLNKEDRDLPQIQKTFELLENGIGIHHGGILPILKEIVEILLADGYIKILFCTSTFAMGINVPARSCAFVSLEKYNGKEVASLTSTEYVQMSGRAGRRGLDSVGTSVILCFDQVPDFQYLTSLFQGKTEALQSQFKLKFNTILNLLRVRDIQMVDLLRRSLSANLIQSMMPQLVQQLNDTKQELSNLPPIECMIQDIEDMTNFGYNIDEMKNINQWLLDQVDNRSILKQMTKGRVVFLLNEKPQLVCVREVINDEKIAGIDKTGERIIFSTNEIGAIFAKPTKSQERKNEEDIKRMLINFNEPPLIWTKVIATSDFDFAQASNELIKYYDAVRSSPCANCSLLKSHLCTYNKQQELLDRKEELEHQMHDESLAFKPLLDAHIDVLRELEYINNENILLLKGRVSIEITTVHEILATEILFSGVFENLPPEECAALCSCLCCEGVYSYEEQRILPPNIPDALDTCYNIADDLQKKQAMFGVLDFQDDFSEKNVNPVLCHVVYEWALGSSFSQITDYTDVAEGIIVRTINRVNECLRDFSNAAKLMGHMALSEKFSLATELVKRDIIFASSLYFE</sequence>